<accession>A0A343TP51</accession>
<dbReference type="OrthoDB" id="262340at2157"/>
<dbReference type="AlphaFoldDB" id="A0A343TP51"/>
<evidence type="ECO:0000256" key="1">
    <source>
        <dbReference type="SAM" id="MobiDB-lite"/>
    </source>
</evidence>
<protein>
    <submittedName>
        <fullName evidence="2">Uncharacterized protein</fullName>
    </submittedName>
</protein>
<dbReference type="RefSeq" id="WP_193588482.1">
    <property type="nucleotide sequence ID" value="NZ_CP025066.1"/>
</dbReference>
<dbReference type="InterPro" id="IPR055978">
    <property type="entry name" value="DUF7556"/>
</dbReference>
<evidence type="ECO:0000313" key="3">
    <source>
        <dbReference type="Proteomes" id="UP000263012"/>
    </source>
</evidence>
<reference evidence="3" key="1">
    <citation type="submission" date="2017-11" db="EMBL/GenBank/DDBJ databases">
        <title>Phenotypic and genomic properties of facultatively anaerobic sulfur-reducing natronoarchaea from hypersaline soda lakes.</title>
        <authorList>
            <person name="Sorokin D.Y."/>
            <person name="Kublanov I.V."/>
            <person name="Roman P."/>
            <person name="Sinninghe Damste J.S."/>
            <person name="Golyshin P.N."/>
            <person name="Rojo D."/>
            <person name="Ciordia S."/>
            <person name="Mena M.D.C."/>
            <person name="Ferrer M."/>
            <person name="Messina E."/>
            <person name="Smedile F."/>
            <person name="La Spada G."/>
            <person name="La Cono V."/>
            <person name="Yakimov M.M."/>
        </authorList>
    </citation>
    <scope>NUCLEOTIDE SEQUENCE [LARGE SCALE GENOMIC DNA]</scope>
    <source>
        <strain evidence="3">AArc-Sl</strain>
    </source>
</reference>
<dbReference type="Pfam" id="PF24433">
    <property type="entry name" value="DUF7556"/>
    <property type="match status" value="1"/>
</dbReference>
<organism evidence="2 3">
    <name type="scientific">Halalkaliarchaeum desulfuricum</name>
    <dbReference type="NCBI Taxonomy" id="2055893"/>
    <lineage>
        <taxon>Archaea</taxon>
        <taxon>Methanobacteriati</taxon>
        <taxon>Methanobacteriota</taxon>
        <taxon>Stenosarchaea group</taxon>
        <taxon>Halobacteria</taxon>
        <taxon>Halobacteriales</taxon>
        <taxon>Haloferacaceae</taxon>
        <taxon>Halalkaliarchaeum</taxon>
    </lineage>
</organism>
<keyword evidence="3" id="KW-1185">Reference proteome</keyword>
<feature type="compositionally biased region" description="Basic and acidic residues" evidence="1">
    <location>
        <begin position="1"/>
        <end position="11"/>
    </location>
</feature>
<sequence>MTRDPTPRDDSQVMASVDESASRPSLVIADISTEEAWLSVRQSDAAVLEEWC</sequence>
<dbReference type="EMBL" id="CP025066">
    <property type="protein sequence ID" value="AUX10873.1"/>
    <property type="molecule type" value="Genomic_DNA"/>
</dbReference>
<name>A0A343TP51_9EURY</name>
<proteinExistence type="predicted"/>
<gene>
    <name evidence="2" type="ORF">AArcSl_3268</name>
</gene>
<evidence type="ECO:0000313" key="2">
    <source>
        <dbReference type="EMBL" id="AUX10873.1"/>
    </source>
</evidence>
<feature type="region of interest" description="Disordered" evidence="1">
    <location>
        <begin position="1"/>
        <end position="21"/>
    </location>
</feature>
<dbReference type="GeneID" id="74814254"/>
<dbReference type="Proteomes" id="UP000263012">
    <property type="component" value="Chromosome"/>
</dbReference>
<dbReference type="KEGG" id="hdf:AArcSl_3268"/>